<proteinExistence type="predicted"/>
<name>A0A545SLC5_9RHOB</name>
<gene>
    <name evidence="1" type="ORF">FIL88_15910</name>
</gene>
<protein>
    <submittedName>
        <fullName evidence="1">Uncharacterized protein</fullName>
    </submittedName>
</protein>
<accession>A0A545SLC5</accession>
<evidence type="ECO:0000313" key="2">
    <source>
        <dbReference type="Proteomes" id="UP000315816"/>
    </source>
</evidence>
<dbReference type="RefSeq" id="WP_185960990.1">
    <property type="nucleotide sequence ID" value="NZ_ML660028.1"/>
</dbReference>
<comment type="caution">
    <text evidence="1">The sequence shown here is derived from an EMBL/GenBank/DDBJ whole genome shotgun (WGS) entry which is preliminary data.</text>
</comment>
<evidence type="ECO:0000313" key="1">
    <source>
        <dbReference type="EMBL" id="TQV65783.1"/>
    </source>
</evidence>
<dbReference type="EMBL" id="VICH01000016">
    <property type="protein sequence ID" value="TQV65783.1"/>
    <property type="molecule type" value="Genomic_DNA"/>
</dbReference>
<reference evidence="1 2" key="1">
    <citation type="submission" date="2019-06" db="EMBL/GenBank/DDBJ databases">
        <title>A novel species of marine bacteria.</title>
        <authorList>
            <person name="Wang Y."/>
        </authorList>
    </citation>
    <scope>NUCLEOTIDE SEQUENCE [LARGE SCALE GENOMIC DNA]</scope>
    <source>
        <strain evidence="1 2">MA1-10</strain>
    </source>
</reference>
<dbReference type="Proteomes" id="UP000315816">
    <property type="component" value="Unassembled WGS sequence"/>
</dbReference>
<organism evidence="1 2">
    <name type="scientific">Aliiroseovarius halocynthiae</name>
    <dbReference type="NCBI Taxonomy" id="985055"/>
    <lineage>
        <taxon>Bacteria</taxon>
        <taxon>Pseudomonadati</taxon>
        <taxon>Pseudomonadota</taxon>
        <taxon>Alphaproteobacteria</taxon>
        <taxon>Rhodobacterales</taxon>
        <taxon>Paracoccaceae</taxon>
        <taxon>Aliiroseovarius</taxon>
    </lineage>
</organism>
<dbReference type="AlphaFoldDB" id="A0A545SLC5"/>
<sequence>MSIVREKGFVWGSYHEADIPELAIKNILGKKFAVLLNTGESGDAVIIDHREDGFFLIEYSE</sequence>
<keyword evidence="2" id="KW-1185">Reference proteome</keyword>